<evidence type="ECO:0000313" key="1">
    <source>
        <dbReference type="EMBL" id="KRG29847.1"/>
    </source>
</evidence>
<sequence>MTKAFSEYDFQSYLLQKSAIIFYQSVLISIEFRQILGRRHVIYSNISNTISLQFTKVFLKVFHFQFKAFIILDFNKGQLE</sequence>
<protein>
    <submittedName>
        <fullName evidence="1">Uncharacterized protein</fullName>
    </submittedName>
</protein>
<dbReference type="Proteomes" id="UP000051643">
    <property type="component" value="Unassembled WGS sequence"/>
</dbReference>
<organism evidence="1 2">
    <name type="scientific">Salegentibacter mishustinae</name>
    <dbReference type="NCBI Taxonomy" id="270918"/>
    <lineage>
        <taxon>Bacteria</taxon>
        <taxon>Pseudomonadati</taxon>
        <taxon>Bacteroidota</taxon>
        <taxon>Flavobacteriia</taxon>
        <taxon>Flavobacteriales</taxon>
        <taxon>Flavobacteriaceae</taxon>
        <taxon>Salegentibacter</taxon>
    </lineage>
</organism>
<accession>A0A0Q9ZLY7</accession>
<name>A0A0Q9ZLY7_9FLAO</name>
<dbReference type="AlphaFoldDB" id="A0A0Q9ZLY7"/>
<keyword evidence="2" id="KW-1185">Reference proteome</keyword>
<gene>
    <name evidence="1" type="ORF">APR42_13810</name>
</gene>
<comment type="caution">
    <text evidence="1">The sequence shown here is derived from an EMBL/GenBank/DDBJ whole genome shotgun (WGS) entry which is preliminary data.</text>
</comment>
<reference evidence="1" key="1">
    <citation type="submission" date="2015-10" db="EMBL/GenBank/DDBJ databases">
        <title>Draft genome sequence of Salegentibacter mishustinae KCTC 12263.</title>
        <authorList>
            <person name="Lin W."/>
            <person name="Zheng Q."/>
        </authorList>
    </citation>
    <scope>NUCLEOTIDE SEQUENCE [LARGE SCALE GENOMIC DNA]</scope>
    <source>
        <strain evidence="1">KCTC 12263</strain>
    </source>
</reference>
<dbReference type="EMBL" id="LKTP01000003">
    <property type="protein sequence ID" value="KRG29847.1"/>
    <property type="molecule type" value="Genomic_DNA"/>
</dbReference>
<evidence type="ECO:0000313" key="2">
    <source>
        <dbReference type="Proteomes" id="UP000051643"/>
    </source>
</evidence>
<proteinExistence type="predicted"/>